<dbReference type="AlphaFoldDB" id="A0A9Q9ENI6"/>
<dbReference type="EMBL" id="CP099425">
    <property type="protein sequence ID" value="USW56657.1"/>
    <property type="molecule type" value="Genomic_DNA"/>
</dbReference>
<reference evidence="1" key="1">
    <citation type="submission" date="2022-06" db="EMBL/GenBank/DDBJ databases">
        <title>Complete genome sequences of two strains of the flax pathogen Septoria linicola.</title>
        <authorList>
            <person name="Lapalu N."/>
            <person name="Simon A."/>
            <person name="Demenou B."/>
            <person name="Paumier D."/>
            <person name="Guillot M.-P."/>
            <person name="Gout L."/>
            <person name="Valade R."/>
        </authorList>
    </citation>
    <scope>NUCLEOTIDE SEQUENCE</scope>
    <source>
        <strain evidence="1">SE15195</strain>
    </source>
</reference>
<sequence length="179" mass="20644">MSQATIHVERALSSTKFAPGNDCSISLTATLDYPTPITIFTWPTIFNLKLSQKRWHFYCIDVCDNDKPIQLNVENPGKRGGGISRQRNGPHDRYFVTFRPSEPVTITEAFELAIRQHSEQLKPGHRYRFGINRSKLSLPWVWTHGTREEILTAEQELLRDHEQSQIVIHANDVDFEVTQ</sequence>
<evidence type="ECO:0000313" key="1">
    <source>
        <dbReference type="EMBL" id="USW56657.1"/>
    </source>
</evidence>
<organism evidence="1 2">
    <name type="scientific">Septoria linicola</name>
    <dbReference type="NCBI Taxonomy" id="215465"/>
    <lineage>
        <taxon>Eukaryota</taxon>
        <taxon>Fungi</taxon>
        <taxon>Dikarya</taxon>
        <taxon>Ascomycota</taxon>
        <taxon>Pezizomycotina</taxon>
        <taxon>Dothideomycetes</taxon>
        <taxon>Dothideomycetidae</taxon>
        <taxon>Mycosphaerellales</taxon>
        <taxon>Mycosphaerellaceae</taxon>
        <taxon>Septoria</taxon>
    </lineage>
</organism>
<protein>
    <submittedName>
        <fullName evidence="1">Uncharacterized protein</fullName>
    </submittedName>
</protein>
<name>A0A9Q9ENI6_9PEZI</name>
<accession>A0A9Q9ENI6</accession>
<keyword evidence="2" id="KW-1185">Reference proteome</keyword>
<dbReference type="Proteomes" id="UP001056384">
    <property type="component" value="Chromosome 8"/>
</dbReference>
<proteinExistence type="predicted"/>
<evidence type="ECO:0000313" key="2">
    <source>
        <dbReference type="Proteomes" id="UP001056384"/>
    </source>
</evidence>
<gene>
    <name evidence="1" type="ORF">Slin15195_G099760</name>
</gene>